<reference evidence="2 3" key="1">
    <citation type="submission" date="2021-09" db="EMBL/GenBank/DDBJ databases">
        <title>Genomic insights and catalytic innovation underlie evolution of tropane alkaloids biosynthesis.</title>
        <authorList>
            <person name="Wang Y.-J."/>
            <person name="Tian T."/>
            <person name="Huang J.-P."/>
            <person name="Huang S.-X."/>
        </authorList>
    </citation>
    <scope>NUCLEOTIDE SEQUENCE [LARGE SCALE GENOMIC DNA]</scope>
    <source>
        <strain evidence="2">KIB-2018</strain>
        <tissue evidence="2">Leaf</tissue>
    </source>
</reference>
<organism evidence="2 3">
    <name type="scientific">Erythroxylum novogranatense</name>
    <dbReference type="NCBI Taxonomy" id="1862640"/>
    <lineage>
        <taxon>Eukaryota</taxon>
        <taxon>Viridiplantae</taxon>
        <taxon>Streptophyta</taxon>
        <taxon>Embryophyta</taxon>
        <taxon>Tracheophyta</taxon>
        <taxon>Spermatophyta</taxon>
        <taxon>Magnoliopsida</taxon>
        <taxon>eudicotyledons</taxon>
        <taxon>Gunneridae</taxon>
        <taxon>Pentapetalae</taxon>
        <taxon>rosids</taxon>
        <taxon>fabids</taxon>
        <taxon>Malpighiales</taxon>
        <taxon>Erythroxylaceae</taxon>
        <taxon>Erythroxylum</taxon>
    </lineage>
</organism>
<keyword evidence="3" id="KW-1185">Reference proteome</keyword>
<sequence length="237" mass="26205">MCRTTEFHGFNSGSDKALKIRAFCVRLSGFNDSPKTFPESLTLIYLPRTKASELVVNGSKVKPDSAAFSVLHRVKTEIGKAAFMSRERVRGSEGLRFAVYMGQERLLKGMYTKDQKEGWMLDCSCGLEQECMVVGVSKVDVCVALEGKMALNVGVAMVFKRKCGFGSVLDVIPEDNNDGEESDAADGCTMGDTEECMEMMERDLEVIRWAVDVGFWVVCLGMGFLLSKATSKSLRRL</sequence>
<keyword evidence="1" id="KW-0472">Membrane</keyword>
<dbReference type="AlphaFoldDB" id="A0AAV8TR35"/>
<dbReference type="Proteomes" id="UP001159364">
    <property type="component" value="Linkage Group LG04"/>
</dbReference>
<name>A0AAV8TR35_9ROSI</name>
<keyword evidence="1" id="KW-0812">Transmembrane</keyword>
<evidence type="ECO:0000256" key="1">
    <source>
        <dbReference type="SAM" id="Phobius"/>
    </source>
</evidence>
<feature type="transmembrane region" description="Helical" evidence="1">
    <location>
        <begin position="206"/>
        <end position="226"/>
    </location>
</feature>
<comment type="caution">
    <text evidence="2">The sequence shown here is derived from an EMBL/GenBank/DDBJ whole genome shotgun (WGS) entry which is preliminary data.</text>
</comment>
<dbReference type="EMBL" id="JAIWQS010000004">
    <property type="protein sequence ID" value="KAJ8768450.1"/>
    <property type="molecule type" value="Genomic_DNA"/>
</dbReference>
<dbReference type="PANTHER" id="PTHR37244:SF1">
    <property type="entry name" value="NADP-SPECIFIC GLUTAMATE DEHYDROGENASE"/>
    <property type="match status" value="1"/>
</dbReference>
<evidence type="ECO:0000313" key="2">
    <source>
        <dbReference type="EMBL" id="KAJ8768450.1"/>
    </source>
</evidence>
<evidence type="ECO:0000313" key="3">
    <source>
        <dbReference type="Proteomes" id="UP001159364"/>
    </source>
</evidence>
<proteinExistence type="predicted"/>
<keyword evidence="1" id="KW-1133">Transmembrane helix</keyword>
<protein>
    <submittedName>
        <fullName evidence="2">Uncharacterized protein</fullName>
    </submittedName>
</protein>
<gene>
    <name evidence="2" type="ORF">K2173_021603</name>
</gene>
<dbReference type="PANTHER" id="PTHR37244">
    <property type="entry name" value="NADP-SPECIFIC GLUTAMATE DEHYDROGENASE"/>
    <property type="match status" value="1"/>
</dbReference>
<accession>A0AAV8TR35</accession>